<reference evidence="1 2" key="1">
    <citation type="submission" date="2023-10" db="EMBL/GenBank/DDBJ databases">
        <title>Paenibacillus strain PFR10 Genome sequencing and assembly.</title>
        <authorList>
            <person name="Kim I."/>
        </authorList>
    </citation>
    <scope>NUCLEOTIDE SEQUENCE [LARGE SCALE GENOMIC DNA]</scope>
    <source>
        <strain evidence="1 2">PFR10</strain>
    </source>
</reference>
<dbReference type="EMBL" id="JAWCUD010000028">
    <property type="protein sequence ID" value="MDU0206484.1"/>
    <property type="molecule type" value="Genomic_DNA"/>
</dbReference>
<comment type="caution">
    <text evidence="1">The sequence shown here is derived from an EMBL/GenBank/DDBJ whole genome shotgun (WGS) entry which is preliminary data.</text>
</comment>
<gene>
    <name evidence="1" type="ORF">RQP52_36100</name>
</gene>
<name>A0ABU3RR79_9BACL</name>
<evidence type="ECO:0000313" key="2">
    <source>
        <dbReference type="Proteomes" id="UP001260980"/>
    </source>
</evidence>
<sequence length="95" mass="11191">MSDALQMSSPLYRLVCFINNSIALFTSENYLGVALFIKRAHKEVLVVKSYETIGREEFIMKYTTLCEEFLVDLTKYIRNNKLISDKDIELFFYED</sequence>
<evidence type="ECO:0000313" key="1">
    <source>
        <dbReference type="EMBL" id="MDU0206484.1"/>
    </source>
</evidence>
<dbReference type="RefSeq" id="WP_315956278.1">
    <property type="nucleotide sequence ID" value="NZ_JAWCUD010000028.1"/>
</dbReference>
<protein>
    <submittedName>
        <fullName evidence="1">Uncharacterized protein</fullName>
    </submittedName>
</protein>
<dbReference type="Proteomes" id="UP001260980">
    <property type="component" value="Unassembled WGS sequence"/>
</dbReference>
<proteinExistence type="predicted"/>
<accession>A0ABU3RR79</accession>
<keyword evidence="2" id="KW-1185">Reference proteome</keyword>
<organism evidence="1 2">
    <name type="scientific">Paenibacillus violae</name>
    <dbReference type="NCBI Taxonomy" id="3077234"/>
    <lineage>
        <taxon>Bacteria</taxon>
        <taxon>Bacillati</taxon>
        <taxon>Bacillota</taxon>
        <taxon>Bacilli</taxon>
        <taxon>Bacillales</taxon>
        <taxon>Paenibacillaceae</taxon>
        <taxon>Paenibacillus</taxon>
    </lineage>
</organism>